<dbReference type="InterPro" id="IPR017441">
    <property type="entry name" value="Protein_kinase_ATP_BS"/>
</dbReference>
<evidence type="ECO:0000256" key="16">
    <source>
        <dbReference type="ARBA" id="ARBA00023303"/>
    </source>
</evidence>
<evidence type="ECO:0000256" key="18">
    <source>
        <dbReference type="ARBA" id="ARBA00047811"/>
    </source>
</evidence>
<keyword evidence="4" id="KW-0813">Transport</keyword>
<keyword evidence="11 20" id="KW-0067">ATP-binding</keyword>
<dbReference type="Gene3D" id="3.30.200.20">
    <property type="entry name" value="Phosphorylase Kinase, domain 1"/>
    <property type="match status" value="1"/>
</dbReference>
<dbReference type="InterPro" id="IPR008271">
    <property type="entry name" value="Ser/Thr_kinase_AS"/>
</dbReference>
<comment type="similarity">
    <text evidence="2">Belongs to the protein kinase superfamily. CMGC Ser/Thr protein kinase family. CDC2/CDKX subfamily.</text>
</comment>
<dbReference type="GO" id="GO:0005249">
    <property type="term" value="F:voltage-gated potassium channel activity"/>
    <property type="evidence" value="ECO:0007669"/>
    <property type="project" value="InterPro"/>
</dbReference>
<dbReference type="FunFam" id="3.30.200.20:FF:000124">
    <property type="entry name" value="Cyclin-dependent kinase 4"/>
    <property type="match status" value="1"/>
</dbReference>
<dbReference type="InterPro" id="IPR005821">
    <property type="entry name" value="Ion_trans_dom"/>
</dbReference>
<organism evidence="24 25">
    <name type="scientific">Blomia tropicalis</name>
    <name type="common">Mite</name>
    <dbReference type="NCBI Taxonomy" id="40697"/>
    <lineage>
        <taxon>Eukaryota</taxon>
        <taxon>Metazoa</taxon>
        <taxon>Ecdysozoa</taxon>
        <taxon>Arthropoda</taxon>
        <taxon>Chelicerata</taxon>
        <taxon>Arachnida</taxon>
        <taxon>Acari</taxon>
        <taxon>Acariformes</taxon>
        <taxon>Sarcoptiformes</taxon>
        <taxon>Astigmata</taxon>
        <taxon>Glycyphagoidea</taxon>
        <taxon>Echimyopodidae</taxon>
        <taxon>Blomia</taxon>
    </lineage>
</organism>
<evidence type="ECO:0000256" key="5">
    <source>
        <dbReference type="ARBA" id="ARBA00022475"/>
    </source>
</evidence>
<feature type="compositionally biased region" description="Low complexity" evidence="21">
    <location>
        <begin position="32"/>
        <end position="48"/>
    </location>
</feature>
<dbReference type="Gene3D" id="1.10.287.70">
    <property type="match status" value="1"/>
</dbReference>
<comment type="subcellular location">
    <subcellularLocation>
        <location evidence="1">Cell membrane</location>
        <topology evidence="1">Multi-pass membrane protein</topology>
    </subcellularLocation>
</comment>
<dbReference type="SUPFAM" id="SSF81324">
    <property type="entry name" value="Voltage-gated potassium channels"/>
    <property type="match status" value="1"/>
</dbReference>
<keyword evidence="10" id="KW-0418">Kinase</keyword>
<evidence type="ECO:0000256" key="21">
    <source>
        <dbReference type="SAM" id="MobiDB-lite"/>
    </source>
</evidence>
<gene>
    <name evidence="24" type="ORF">RDWZM_003894</name>
</gene>
<feature type="domain" description="Protein kinase" evidence="23">
    <location>
        <begin position="587"/>
        <end position="807"/>
    </location>
</feature>
<keyword evidence="8 22" id="KW-0812">Transmembrane</keyword>
<evidence type="ECO:0000256" key="3">
    <source>
        <dbReference type="ARBA" id="ARBA00012425"/>
    </source>
</evidence>
<evidence type="ECO:0000256" key="22">
    <source>
        <dbReference type="SAM" id="Phobius"/>
    </source>
</evidence>
<feature type="transmembrane region" description="Helical" evidence="22">
    <location>
        <begin position="337"/>
        <end position="358"/>
    </location>
</feature>
<dbReference type="GO" id="GO:0008076">
    <property type="term" value="C:voltage-gated potassium channel complex"/>
    <property type="evidence" value="ECO:0007669"/>
    <property type="project" value="TreeGrafter"/>
</dbReference>
<evidence type="ECO:0000256" key="7">
    <source>
        <dbReference type="ARBA" id="ARBA00022679"/>
    </source>
</evidence>
<dbReference type="Pfam" id="PF00520">
    <property type="entry name" value="Ion_trans"/>
    <property type="match status" value="1"/>
</dbReference>
<keyword evidence="25" id="KW-1185">Reference proteome</keyword>
<dbReference type="Gene3D" id="6.10.140.1910">
    <property type="match status" value="1"/>
</dbReference>
<keyword evidence="6" id="KW-0723">Serine/threonine-protein kinase</keyword>
<evidence type="ECO:0000256" key="2">
    <source>
        <dbReference type="ARBA" id="ARBA00006485"/>
    </source>
</evidence>
<dbReference type="Pfam" id="PF00069">
    <property type="entry name" value="Pkinase"/>
    <property type="match status" value="1"/>
</dbReference>
<dbReference type="InterPro" id="IPR000719">
    <property type="entry name" value="Prot_kinase_dom"/>
</dbReference>
<keyword evidence="9 20" id="KW-0547">Nucleotide-binding</keyword>
<evidence type="ECO:0000256" key="20">
    <source>
        <dbReference type="PROSITE-ProRule" id="PRU10141"/>
    </source>
</evidence>
<dbReference type="FunFam" id="1.10.510.10:FF:000624">
    <property type="entry name" value="Mitogen-activated protein kinase"/>
    <property type="match status" value="1"/>
</dbReference>
<feature type="transmembrane region" description="Helical" evidence="22">
    <location>
        <begin position="370"/>
        <end position="396"/>
    </location>
</feature>
<comment type="catalytic activity">
    <reaction evidence="19">
        <text>L-seryl-[protein] + ATP = O-phospho-L-seryl-[protein] + ADP + H(+)</text>
        <dbReference type="Rhea" id="RHEA:17989"/>
        <dbReference type="Rhea" id="RHEA-COMP:9863"/>
        <dbReference type="Rhea" id="RHEA-COMP:11604"/>
        <dbReference type="ChEBI" id="CHEBI:15378"/>
        <dbReference type="ChEBI" id="CHEBI:29999"/>
        <dbReference type="ChEBI" id="CHEBI:30616"/>
        <dbReference type="ChEBI" id="CHEBI:83421"/>
        <dbReference type="ChEBI" id="CHEBI:456216"/>
        <dbReference type="EC" id="2.7.11.22"/>
    </reaction>
</comment>
<evidence type="ECO:0000256" key="14">
    <source>
        <dbReference type="ARBA" id="ARBA00023065"/>
    </source>
</evidence>
<dbReference type="PROSITE" id="PS00107">
    <property type="entry name" value="PROTEIN_KINASE_ATP"/>
    <property type="match status" value="1"/>
</dbReference>
<keyword evidence="7" id="KW-0808">Transferase</keyword>
<evidence type="ECO:0000259" key="23">
    <source>
        <dbReference type="PROSITE" id="PS50011"/>
    </source>
</evidence>
<dbReference type="SUPFAM" id="SSF56112">
    <property type="entry name" value="Protein kinase-like (PK-like)"/>
    <property type="match status" value="1"/>
</dbReference>
<dbReference type="Gene3D" id="1.10.510.10">
    <property type="entry name" value="Transferase(Phosphotransferase) domain 1"/>
    <property type="match status" value="1"/>
</dbReference>
<keyword evidence="12" id="KW-0630">Potassium</keyword>
<evidence type="ECO:0000256" key="17">
    <source>
        <dbReference type="ARBA" id="ARBA00034430"/>
    </source>
</evidence>
<dbReference type="PROSITE" id="PS00108">
    <property type="entry name" value="PROTEIN_KINASE_ST"/>
    <property type="match status" value="1"/>
</dbReference>
<dbReference type="InterPro" id="IPR013821">
    <property type="entry name" value="K_chnl_volt-dep_KCNQ_C"/>
</dbReference>
<evidence type="ECO:0000256" key="8">
    <source>
        <dbReference type="ARBA" id="ARBA00022692"/>
    </source>
</evidence>
<dbReference type="GO" id="GO:0004693">
    <property type="term" value="F:cyclin-dependent protein serine/threonine kinase activity"/>
    <property type="evidence" value="ECO:0007669"/>
    <property type="project" value="UniProtKB-EC"/>
</dbReference>
<feature type="transmembrane region" description="Helical" evidence="22">
    <location>
        <begin position="204"/>
        <end position="226"/>
    </location>
</feature>
<comment type="catalytic activity">
    <reaction evidence="18">
        <text>L-threonyl-[protein] + ATP = O-phospho-L-threonyl-[protein] + ADP + H(+)</text>
        <dbReference type="Rhea" id="RHEA:46608"/>
        <dbReference type="Rhea" id="RHEA-COMP:11060"/>
        <dbReference type="Rhea" id="RHEA-COMP:11605"/>
        <dbReference type="ChEBI" id="CHEBI:15378"/>
        <dbReference type="ChEBI" id="CHEBI:30013"/>
        <dbReference type="ChEBI" id="CHEBI:30616"/>
        <dbReference type="ChEBI" id="CHEBI:61977"/>
        <dbReference type="ChEBI" id="CHEBI:456216"/>
        <dbReference type="EC" id="2.7.11.22"/>
    </reaction>
</comment>
<evidence type="ECO:0000256" key="19">
    <source>
        <dbReference type="ARBA" id="ARBA00048367"/>
    </source>
</evidence>
<feature type="transmembrane region" description="Helical" evidence="22">
    <location>
        <begin position="169"/>
        <end position="192"/>
    </location>
</feature>
<dbReference type="PANTHER" id="PTHR47735:SF9">
    <property type="entry name" value="POTASSIUM VOLTAGE-GATED CHANNEL SUBFAMILY KQT MEMBER 4-LIKE ISOFORM X1"/>
    <property type="match status" value="1"/>
</dbReference>
<feature type="region of interest" description="Disordered" evidence="21">
    <location>
        <begin position="30"/>
        <end position="49"/>
    </location>
</feature>
<keyword evidence="15 22" id="KW-0472">Membrane</keyword>
<accession>A0A9Q0MGZ8</accession>
<keyword evidence="13 22" id="KW-1133">Transmembrane helix</keyword>
<evidence type="ECO:0000313" key="24">
    <source>
        <dbReference type="EMBL" id="KAJ6225349.1"/>
    </source>
</evidence>
<dbReference type="EMBL" id="JAPWDV010000001">
    <property type="protein sequence ID" value="KAJ6225349.1"/>
    <property type="molecule type" value="Genomic_DNA"/>
</dbReference>
<evidence type="ECO:0000256" key="4">
    <source>
        <dbReference type="ARBA" id="ARBA00022448"/>
    </source>
</evidence>
<dbReference type="PRINTS" id="PR01459">
    <property type="entry name" value="KCNQCHANNEL"/>
</dbReference>
<reference evidence="24" key="1">
    <citation type="submission" date="2022-12" db="EMBL/GenBank/DDBJ databases">
        <title>Genome assemblies of Blomia tropicalis.</title>
        <authorList>
            <person name="Cui Y."/>
        </authorList>
    </citation>
    <scope>NUCLEOTIDE SEQUENCE</scope>
    <source>
        <tissue evidence="24">Adult mites</tissue>
    </source>
</reference>
<comment type="caution">
    <text evidence="24">The sequence shown here is derived from an EMBL/GenBank/DDBJ whole genome shotgun (WGS) entry which is preliminary data.</text>
</comment>
<keyword evidence="16" id="KW-0407">Ion channel</keyword>
<feature type="transmembrane region" description="Helical" evidence="22">
    <location>
        <begin position="308"/>
        <end position="331"/>
    </location>
</feature>
<dbReference type="GO" id="GO:0005524">
    <property type="term" value="F:ATP binding"/>
    <property type="evidence" value="ECO:0007669"/>
    <property type="project" value="UniProtKB-UniRule"/>
</dbReference>
<dbReference type="Pfam" id="PF03520">
    <property type="entry name" value="KCNQ_channel"/>
    <property type="match status" value="1"/>
</dbReference>
<protein>
    <recommendedName>
        <fullName evidence="3">cyclin-dependent kinase</fullName>
        <ecNumber evidence="3">2.7.11.22</ecNumber>
    </recommendedName>
</protein>
<evidence type="ECO:0000256" key="6">
    <source>
        <dbReference type="ARBA" id="ARBA00022527"/>
    </source>
</evidence>
<comment type="catalytic activity">
    <reaction evidence="17">
        <text>K(+)(in) = K(+)(out)</text>
        <dbReference type="Rhea" id="RHEA:29463"/>
        <dbReference type="ChEBI" id="CHEBI:29103"/>
    </reaction>
</comment>
<dbReference type="InterPro" id="IPR003937">
    <property type="entry name" value="K_chnl_volt-dep_KCNQ"/>
</dbReference>
<dbReference type="PROSITE" id="PS50011">
    <property type="entry name" value="PROTEIN_KINASE_DOM"/>
    <property type="match status" value="1"/>
</dbReference>
<evidence type="ECO:0000256" key="10">
    <source>
        <dbReference type="ARBA" id="ARBA00022777"/>
    </source>
</evidence>
<evidence type="ECO:0000256" key="12">
    <source>
        <dbReference type="ARBA" id="ARBA00022958"/>
    </source>
</evidence>
<evidence type="ECO:0000256" key="1">
    <source>
        <dbReference type="ARBA" id="ARBA00004651"/>
    </source>
</evidence>
<proteinExistence type="inferred from homology"/>
<dbReference type="EC" id="2.7.11.22" evidence="3"/>
<dbReference type="InterPro" id="IPR011009">
    <property type="entry name" value="Kinase-like_dom_sf"/>
</dbReference>
<evidence type="ECO:0000313" key="25">
    <source>
        <dbReference type="Proteomes" id="UP001142055"/>
    </source>
</evidence>
<evidence type="ECO:0000256" key="9">
    <source>
        <dbReference type="ARBA" id="ARBA00022741"/>
    </source>
</evidence>
<evidence type="ECO:0000256" key="11">
    <source>
        <dbReference type="ARBA" id="ARBA00022840"/>
    </source>
</evidence>
<sequence>MSHQSDKDNPKTFHSRFKVTPRVDIESQMSFDQNQTNDNSNNSLPSSPTITMNGNTFQSTHSPLYGPYTSLADYFQQMEYDQCSEEKNQNVHLNTATTTSTSSSSSFYNTIYKYNKLKQSDHHGSLDAVYFPVGQYNRRSSKSPHSSIGISFYNERVHVYNFLQRPTGLFAITYHISISIAVIYCLVLTILSTSSHFTNSISKWLNMIDYIIITFFIVEFLARLWASECVSYYRGWRGRARFFKNPIRIIDLFVIIISLAVLISNEKGELLITSLRGVRFIQIFQMVRLDFKFRPWRLMMGVIYSQRIHLAIVFYMGFLALIFISFVIYFVEKNDNPAFDSLASSMWWAVITLCTIGYGDMYPKTSTGKFLACVCSLIGVSIFALPAGILGTGLALKVQEQQRQLKMSKRKQPAARLIQCAWKFYKCEQDLKRSSMLIHMNGQMSKDLNNPVNEINRSIIWKRFGTGANKGKSRPLVHKEMNAIQFMFAVKLCIAKRDFVKAFKPYDIKDVLEQYAAGHADMLAKIRIMDHRLEKIQSNNVSAKVQHEFRLRFASHLTKLEFEIQRIQFNMAELLQTQNSTKETSQYEELGLIGSGAYGTVFKARDRNNHGQMVALKKIRMPLVEAGVPISILREISVLKQLQIFDHPNVDLMFQILTGVDFLHSNRIVHRDLKPANILITNKGQIKLADFGLARIYQHAQLLTAVVVTLWYRSPEVLLQSSYASPVDIWSCGCIFSELYNRKPLFCGKSENDQLCKIFDTIGAPHCSEWPANLSVPWNNFSNFKRRNLQNIINDICTDGKDLFEVI</sequence>
<evidence type="ECO:0000256" key="13">
    <source>
        <dbReference type="ARBA" id="ARBA00022989"/>
    </source>
</evidence>
<dbReference type="PRINTS" id="PR00169">
    <property type="entry name" value="KCHANNEL"/>
</dbReference>
<feature type="transmembrane region" description="Helical" evidence="22">
    <location>
        <begin position="247"/>
        <end position="264"/>
    </location>
</feature>
<name>A0A9Q0MGZ8_BLOTA</name>
<dbReference type="AlphaFoldDB" id="A0A9Q0MGZ8"/>
<evidence type="ECO:0000256" key="15">
    <source>
        <dbReference type="ARBA" id="ARBA00023136"/>
    </source>
</evidence>
<feature type="binding site" evidence="20">
    <location>
        <position position="617"/>
    </location>
    <ligand>
        <name>ATP</name>
        <dbReference type="ChEBI" id="CHEBI:30616"/>
    </ligand>
</feature>
<dbReference type="SMART" id="SM00220">
    <property type="entry name" value="S_TKc"/>
    <property type="match status" value="1"/>
</dbReference>
<dbReference type="PANTHER" id="PTHR47735">
    <property type="entry name" value="POTASSIUM VOLTAGE-GATED CHANNEL SUBFAMILY KQT MEMBER 4"/>
    <property type="match status" value="1"/>
</dbReference>
<keyword evidence="14" id="KW-0406">Ion transport</keyword>
<keyword evidence="5" id="KW-1003">Cell membrane</keyword>
<dbReference type="Proteomes" id="UP001142055">
    <property type="component" value="Chromosome 1"/>
</dbReference>